<accession>A0A3N1DDK0</accession>
<dbReference type="OrthoDB" id="3479165at2"/>
<evidence type="ECO:0000313" key="2">
    <source>
        <dbReference type="EMBL" id="ROO91258.1"/>
    </source>
</evidence>
<dbReference type="EMBL" id="RJKE01000001">
    <property type="protein sequence ID" value="ROO91258.1"/>
    <property type="molecule type" value="Genomic_DNA"/>
</dbReference>
<evidence type="ECO:0008006" key="4">
    <source>
        <dbReference type="Google" id="ProtNLM"/>
    </source>
</evidence>
<comment type="caution">
    <text evidence="2">The sequence shown here is derived from an EMBL/GenBank/DDBJ whole genome shotgun (WGS) entry which is preliminary data.</text>
</comment>
<proteinExistence type="predicted"/>
<keyword evidence="3" id="KW-1185">Reference proteome</keyword>
<dbReference type="RefSeq" id="WP_123670110.1">
    <property type="nucleotide sequence ID" value="NZ_RJKE01000001.1"/>
</dbReference>
<feature type="compositionally biased region" description="Polar residues" evidence="1">
    <location>
        <begin position="81"/>
        <end position="91"/>
    </location>
</feature>
<feature type="region of interest" description="Disordered" evidence="1">
    <location>
        <begin position="35"/>
        <end position="98"/>
    </location>
</feature>
<name>A0A3N1DDK0_9ACTN</name>
<organism evidence="2 3">
    <name type="scientific">Actinocorallia herbida</name>
    <dbReference type="NCBI Taxonomy" id="58109"/>
    <lineage>
        <taxon>Bacteria</taxon>
        <taxon>Bacillati</taxon>
        <taxon>Actinomycetota</taxon>
        <taxon>Actinomycetes</taxon>
        <taxon>Streptosporangiales</taxon>
        <taxon>Thermomonosporaceae</taxon>
        <taxon>Actinocorallia</taxon>
    </lineage>
</organism>
<sequence>MAILLAGALTGVLVVCAIAGLFILRNASGDPTQLAPGTNHQAAPSGAEDGGFVPLEGPPDACSVLADAPEKLVPGGEPTPASATDTDTSVRCTWGDVGLGDDPRELSLELRSVPGADPVADAEGMFTEEHESDKSGDNLLPSQRLRDFDDLDEVGDQAYVLYFTETAFSQAVVNARVGNVLVTVSYGGSKDDDTPLDQGDCVDGATEAATKAIEAIKKMGSA</sequence>
<reference evidence="2 3" key="1">
    <citation type="submission" date="2018-11" db="EMBL/GenBank/DDBJ databases">
        <title>Sequencing the genomes of 1000 actinobacteria strains.</title>
        <authorList>
            <person name="Klenk H.-P."/>
        </authorList>
    </citation>
    <scope>NUCLEOTIDE SEQUENCE [LARGE SCALE GENOMIC DNA]</scope>
    <source>
        <strain evidence="2 3">DSM 44254</strain>
    </source>
</reference>
<protein>
    <recommendedName>
        <fullName evidence="4">DUF3558 domain-containing protein</fullName>
    </recommendedName>
</protein>
<dbReference type="AlphaFoldDB" id="A0A3N1DDK0"/>
<dbReference type="Proteomes" id="UP000272400">
    <property type="component" value="Unassembled WGS sequence"/>
</dbReference>
<evidence type="ECO:0000313" key="3">
    <source>
        <dbReference type="Proteomes" id="UP000272400"/>
    </source>
</evidence>
<gene>
    <name evidence="2" type="ORF">EDD29_9011</name>
</gene>
<evidence type="ECO:0000256" key="1">
    <source>
        <dbReference type="SAM" id="MobiDB-lite"/>
    </source>
</evidence>